<dbReference type="KEGG" id="sroi:IAG44_21950"/>
<dbReference type="AlphaFoldDB" id="A0A7H0IG99"/>
<dbReference type="Pfam" id="PF13845">
    <property type="entry name" value="Septum_form"/>
    <property type="match status" value="1"/>
</dbReference>
<dbReference type="RefSeq" id="WP_187748775.1">
    <property type="nucleotide sequence ID" value="NZ_CP060828.1"/>
</dbReference>
<keyword evidence="4" id="KW-1185">Reference proteome</keyword>
<feature type="compositionally biased region" description="Basic and acidic residues" evidence="1">
    <location>
        <begin position="27"/>
        <end position="36"/>
    </location>
</feature>
<accession>A0A7H0IG99</accession>
<protein>
    <submittedName>
        <fullName evidence="3">Septum formation family protein</fullName>
    </submittedName>
</protein>
<evidence type="ECO:0000259" key="2">
    <source>
        <dbReference type="Pfam" id="PF13845"/>
    </source>
</evidence>
<dbReference type="EMBL" id="CP060828">
    <property type="protein sequence ID" value="QNP71815.1"/>
    <property type="molecule type" value="Genomic_DNA"/>
</dbReference>
<evidence type="ECO:0000256" key="1">
    <source>
        <dbReference type="SAM" id="MobiDB-lite"/>
    </source>
</evidence>
<dbReference type="Proteomes" id="UP000516052">
    <property type="component" value="Chromosome"/>
</dbReference>
<reference evidence="3 4" key="1">
    <citation type="submission" date="2020-08" db="EMBL/GenBank/DDBJ databases">
        <title>A novel species.</title>
        <authorList>
            <person name="Gao J."/>
        </authorList>
    </citation>
    <scope>NUCLEOTIDE SEQUENCE [LARGE SCALE GENOMIC DNA]</scope>
    <source>
        <strain evidence="3 4">CRXT-G-22</strain>
    </source>
</reference>
<organism evidence="3 4">
    <name type="scientific">Streptomyces roseirectus</name>
    <dbReference type="NCBI Taxonomy" id="2768066"/>
    <lineage>
        <taxon>Bacteria</taxon>
        <taxon>Bacillati</taxon>
        <taxon>Actinomycetota</taxon>
        <taxon>Actinomycetes</taxon>
        <taxon>Kitasatosporales</taxon>
        <taxon>Streptomycetaceae</taxon>
        <taxon>Streptomyces</taxon>
    </lineage>
</organism>
<gene>
    <name evidence="3" type="ORF">IAG44_21950</name>
</gene>
<feature type="domain" description="Septum formation-related" evidence="2">
    <location>
        <begin position="64"/>
        <end position="167"/>
    </location>
</feature>
<sequence length="171" mass="18361">MAHNFHVRLGAALITAVFLTGCATTDSGHDEKEEHGTQTQNPFEAMGKNLPQGKPVSYSKLAVGTCSNYWGEVTASQQIGTVDCTDPHLLEIVSKIVLKGDAKSPYPGQQELVNQTRTACEPTLEPVVAAARGTRIALYLMAYDKQSWAEGNRTGYCAVAYSSPTAGKVQQ</sequence>
<evidence type="ECO:0000313" key="3">
    <source>
        <dbReference type="EMBL" id="QNP71815.1"/>
    </source>
</evidence>
<evidence type="ECO:0000313" key="4">
    <source>
        <dbReference type="Proteomes" id="UP000516052"/>
    </source>
</evidence>
<name>A0A7H0IG99_9ACTN</name>
<dbReference type="InterPro" id="IPR026004">
    <property type="entry name" value="Septum_form"/>
</dbReference>
<proteinExistence type="predicted"/>
<feature type="region of interest" description="Disordered" evidence="1">
    <location>
        <begin position="26"/>
        <end position="45"/>
    </location>
</feature>